<dbReference type="CTD" id="36248"/>
<comment type="subcellular location">
    <subcellularLocation>
        <location evidence="1">Cell membrane</location>
        <topology evidence="1">Multi-pass membrane protein</topology>
    </subcellularLocation>
</comment>
<feature type="transmembrane region" description="Helical" evidence="9">
    <location>
        <begin position="282"/>
        <end position="302"/>
    </location>
</feature>
<keyword evidence="5 9" id="KW-0472">Membrane</keyword>
<sequence>MFYASGYHYNPSTGKFPSVVRQTMAVRRAVERLKRGGEMHHLRELRRHVEEDDEGLSDAAPGTSSGVAPTPPSPCLCPVEGDEEDARASPEGHRIYRPSTSRPPVVSSTVSSAVSSTTSVAGSECGSTTLLLPSRPQPRQQPRAHPPAARTASGPPGVATAAAAQPRQHRAACRHHPDKQYLRDLRDGDLRERNLLLAQALTPTLGLAHKKEYQEVPDDDHSDDSAAEESGVRQRPDLCPQVMAALSVSLGSMVVGFASGYTSPALEGMREDLAFSKELSSWVGSIMPLGALAGGILGGPLIEGLGRRTTILATAVPFIISWFLIALAMNITMVLAGRAIAGVCVGIASLSLPVYLGETVQPEVRGTLGLMPTTLGNIGILLCFLCGKYLDWSNLAMLGGVIPVPFLICMFLIPETPRWYMSKGKAKQARAALQWLRGSKADVSFEMSEIERIAAEAEKNASESSRFGELFSRANARPLLITIGLMLFQQMSGINAVIFYAASIFKSAGSTIEENLCTIIIGVVNFFSTFVATVLIDRLGRKVLLYASSVTMTLTLGTLGAFFYARDAGTEWPGWIPLACLMLYVVGFSVGFGPVPWLMMGEILPANIRGSAASLATAFNWSCVFLVTLTFENIMTSIGKHNGYWMFAGVCFVGLFFVIFFVPETQGKSLEDIEKKLTGQRIRRMSSVANLRPMPMAV</sequence>
<feature type="transmembrane region" description="Helical" evidence="9">
    <location>
        <begin position="396"/>
        <end position="413"/>
    </location>
</feature>
<dbReference type="AlphaFoldDB" id="A0A9C6TVJ1"/>
<organism evidence="11 12">
    <name type="scientific">Frankliniella occidentalis</name>
    <name type="common">Western flower thrips</name>
    <name type="synonym">Euthrips occidentalis</name>
    <dbReference type="NCBI Taxonomy" id="133901"/>
    <lineage>
        <taxon>Eukaryota</taxon>
        <taxon>Metazoa</taxon>
        <taxon>Ecdysozoa</taxon>
        <taxon>Arthropoda</taxon>
        <taxon>Hexapoda</taxon>
        <taxon>Insecta</taxon>
        <taxon>Pterygota</taxon>
        <taxon>Neoptera</taxon>
        <taxon>Paraneoptera</taxon>
        <taxon>Thysanoptera</taxon>
        <taxon>Terebrantia</taxon>
        <taxon>Thripoidea</taxon>
        <taxon>Thripidae</taxon>
        <taxon>Frankliniella</taxon>
    </lineage>
</organism>
<feature type="compositionally biased region" description="Low complexity" evidence="8">
    <location>
        <begin position="97"/>
        <end position="166"/>
    </location>
</feature>
<evidence type="ECO:0000256" key="3">
    <source>
        <dbReference type="ARBA" id="ARBA00022692"/>
    </source>
</evidence>
<feature type="transmembrane region" description="Helical" evidence="9">
    <location>
        <begin position="612"/>
        <end position="631"/>
    </location>
</feature>
<keyword evidence="11" id="KW-1185">Reference proteome</keyword>
<evidence type="ECO:0000256" key="7">
    <source>
        <dbReference type="ARBA" id="ARBA00024348"/>
    </source>
</evidence>
<dbReference type="GO" id="GO:0051119">
    <property type="term" value="F:sugar transmembrane transporter activity"/>
    <property type="evidence" value="ECO:0007669"/>
    <property type="project" value="InterPro"/>
</dbReference>
<feature type="transmembrane region" description="Helical" evidence="9">
    <location>
        <begin position="516"/>
        <end position="536"/>
    </location>
</feature>
<dbReference type="FunFam" id="1.20.1250.20:FF:000055">
    <property type="entry name" value="Facilitated trehalose transporter Tret1-2 homolog"/>
    <property type="match status" value="1"/>
</dbReference>
<reference evidence="12" key="1">
    <citation type="submission" date="2025-08" db="UniProtKB">
        <authorList>
            <consortium name="RefSeq"/>
        </authorList>
    </citation>
    <scope>IDENTIFICATION</scope>
    <source>
        <tissue evidence="12">Whole organism</tissue>
    </source>
</reference>
<feature type="transmembrane region" description="Helical" evidence="9">
    <location>
        <begin position="479"/>
        <end position="504"/>
    </location>
</feature>
<keyword evidence="2" id="KW-1003">Cell membrane</keyword>
<dbReference type="InterPro" id="IPR036259">
    <property type="entry name" value="MFS_trans_sf"/>
</dbReference>
<dbReference type="InterPro" id="IPR020846">
    <property type="entry name" value="MFS_dom"/>
</dbReference>
<evidence type="ECO:0000256" key="9">
    <source>
        <dbReference type="SAM" id="Phobius"/>
    </source>
</evidence>
<dbReference type="Proteomes" id="UP000504606">
    <property type="component" value="Unplaced"/>
</dbReference>
<evidence type="ECO:0000313" key="11">
    <source>
        <dbReference type="Proteomes" id="UP000504606"/>
    </source>
</evidence>
<dbReference type="PANTHER" id="PTHR48021">
    <property type="match status" value="1"/>
</dbReference>
<evidence type="ECO:0000256" key="1">
    <source>
        <dbReference type="ARBA" id="ARBA00004651"/>
    </source>
</evidence>
<dbReference type="PROSITE" id="PS00217">
    <property type="entry name" value="SUGAR_TRANSPORT_2"/>
    <property type="match status" value="1"/>
</dbReference>
<dbReference type="Pfam" id="PF00083">
    <property type="entry name" value="Sugar_tr"/>
    <property type="match status" value="1"/>
</dbReference>
<feature type="compositionally biased region" description="Acidic residues" evidence="8">
    <location>
        <begin position="215"/>
        <end position="227"/>
    </location>
</feature>
<dbReference type="GeneID" id="113211207"/>
<dbReference type="PROSITE" id="PS00216">
    <property type="entry name" value="SUGAR_TRANSPORT_1"/>
    <property type="match status" value="1"/>
</dbReference>
<dbReference type="PRINTS" id="PR00171">
    <property type="entry name" value="SUGRTRNSPORT"/>
</dbReference>
<dbReference type="PANTHER" id="PTHR48021:SF96">
    <property type="entry name" value="FACILITATED TREHALOSE TRANSPORTER TRET1-1-RELATED"/>
    <property type="match status" value="1"/>
</dbReference>
<dbReference type="Gene3D" id="1.20.1250.20">
    <property type="entry name" value="MFS general substrate transporter like domains"/>
    <property type="match status" value="1"/>
</dbReference>
<feature type="transmembrane region" description="Helical" evidence="9">
    <location>
        <begin position="543"/>
        <end position="564"/>
    </location>
</feature>
<dbReference type="GO" id="GO:0005886">
    <property type="term" value="C:plasma membrane"/>
    <property type="evidence" value="ECO:0007669"/>
    <property type="project" value="UniProtKB-SubCell"/>
</dbReference>
<dbReference type="InterPro" id="IPR050549">
    <property type="entry name" value="MFS_Trehalose_Transporter"/>
</dbReference>
<evidence type="ECO:0000256" key="6">
    <source>
        <dbReference type="ARBA" id="ARBA00023180"/>
    </source>
</evidence>
<evidence type="ECO:0000256" key="4">
    <source>
        <dbReference type="ARBA" id="ARBA00022989"/>
    </source>
</evidence>
<evidence type="ECO:0000259" key="10">
    <source>
        <dbReference type="PROSITE" id="PS50850"/>
    </source>
</evidence>
<feature type="region of interest" description="Disordered" evidence="8">
    <location>
        <begin position="44"/>
        <end position="180"/>
    </location>
</feature>
<proteinExistence type="inferred from homology"/>
<comment type="similarity">
    <text evidence="7">Belongs to the major facilitator superfamily. Sugar transporter (TC 2.A.1.1) family. Trehalose transporter subfamily.</text>
</comment>
<keyword evidence="3 9" id="KW-0812">Transmembrane</keyword>
<dbReference type="RefSeq" id="XP_052120772.1">
    <property type="nucleotide sequence ID" value="XM_052264812.1"/>
</dbReference>
<dbReference type="InterPro" id="IPR044775">
    <property type="entry name" value="MFS_ERD6/Tret1-like"/>
</dbReference>
<keyword evidence="6" id="KW-0325">Glycoprotein</keyword>
<feature type="transmembrane region" description="Helical" evidence="9">
    <location>
        <begin position="643"/>
        <end position="662"/>
    </location>
</feature>
<protein>
    <submittedName>
        <fullName evidence="12">Facilitated trehalose transporter Tret1 isoform X1</fullName>
    </submittedName>
</protein>
<feature type="transmembrane region" description="Helical" evidence="9">
    <location>
        <begin position="242"/>
        <end position="262"/>
    </location>
</feature>
<evidence type="ECO:0000256" key="8">
    <source>
        <dbReference type="SAM" id="MobiDB-lite"/>
    </source>
</evidence>
<evidence type="ECO:0000313" key="12">
    <source>
        <dbReference type="RefSeq" id="XP_052120772.1"/>
    </source>
</evidence>
<dbReference type="NCBIfam" id="TIGR00879">
    <property type="entry name" value="SP"/>
    <property type="match status" value="1"/>
</dbReference>
<feature type="domain" description="Major facilitator superfamily (MFS) profile" evidence="10">
    <location>
        <begin position="244"/>
        <end position="666"/>
    </location>
</feature>
<evidence type="ECO:0000256" key="2">
    <source>
        <dbReference type="ARBA" id="ARBA00022475"/>
    </source>
</evidence>
<feature type="compositionally biased region" description="Basic residues" evidence="8">
    <location>
        <begin position="167"/>
        <end position="177"/>
    </location>
</feature>
<accession>A0A9C6TVJ1</accession>
<evidence type="ECO:0000256" key="5">
    <source>
        <dbReference type="ARBA" id="ARBA00023136"/>
    </source>
</evidence>
<feature type="transmembrane region" description="Helical" evidence="9">
    <location>
        <begin position="309"/>
        <end position="329"/>
    </location>
</feature>
<keyword evidence="4 9" id="KW-1133">Transmembrane helix</keyword>
<dbReference type="OrthoDB" id="6339427at2759"/>
<dbReference type="PROSITE" id="PS50850">
    <property type="entry name" value="MFS"/>
    <property type="match status" value="1"/>
</dbReference>
<dbReference type="SUPFAM" id="SSF103473">
    <property type="entry name" value="MFS general substrate transporter"/>
    <property type="match status" value="1"/>
</dbReference>
<dbReference type="InterPro" id="IPR003663">
    <property type="entry name" value="Sugar/inositol_transpt"/>
</dbReference>
<feature type="transmembrane region" description="Helical" evidence="9">
    <location>
        <begin position="576"/>
        <end position="600"/>
    </location>
</feature>
<dbReference type="InterPro" id="IPR005829">
    <property type="entry name" value="Sugar_transporter_CS"/>
</dbReference>
<dbReference type="CDD" id="cd17358">
    <property type="entry name" value="MFS_GLUT6_8_Class3_like"/>
    <property type="match status" value="1"/>
</dbReference>
<dbReference type="InterPro" id="IPR005828">
    <property type="entry name" value="MFS_sugar_transport-like"/>
</dbReference>
<feature type="transmembrane region" description="Helical" evidence="9">
    <location>
        <begin position="368"/>
        <end position="390"/>
    </location>
</feature>
<feature type="region of interest" description="Disordered" evidence="8">
    <location>
        <begin position="214"/>
        <end position="234"/>
    </location>
</feature>
<feature type="transmembrane region" description="Helical" evidence="9">
    <location>
        <begin position="335"/>
        <end position="356"/>
    </location>
</feature>
<name>A0A9C6TVJ1_FRAOC</name>
<gene>
    <name evidence="12" type="primary">LOC113211207</name>
</gene>